<dbReference type="Pfam" id="PF12915">
    <property type="entry name" value="DUF3833"/>
    <property type="match status" value="1"/>
</dbReference>
<feature type="chain" id="PRO_5025457841" evidence="1">
    <location>
        <begin position="19"/>
        <end position="190"/>
    </location>
</feature>
<protein>
    <submittedName>
        <fullName evidence="2">DUF3833 family protein</fullName>
    </submittedName>
</protein>
<feature type="signal peptide" evidence="1">
    <location>
        <begin position="1"/>
        <end position="18"/>
    </location>
</feature>
<dbReference type="InterPro" id="IPR024409">
    <property type="entry name" value="DUF3833"/>
</dbReference>
<gene>
    <name evidence="2" type="ORF">GSH16_11125</name>
</gene>
<keyword evidence="3" id="KW-1185">Reference proteome</keyword>
<accession>A0A6B0TYC4</accession>
<evidence type="ECO:0000313" key="3">
    <source>
        <dbReference type="Proteomes" id="UP000436016"/>
    </source>
</evidence>
<evidence type="ECO:0000256" key="1">
    <source>
        <dbReference type="SAM" id="SignalP"/>
    </source>
</evidence>
<comment type="caution">
    <text evidence="2">The sequence shown here is derived from an EMBL/GenBank/DDBJ whole genome shotgun (WGS) entry which is preliminary data.</text>
</comment>
<organism evidence="2 3">
    <name type="scientific">Oceanomicrobium pacificus</name>
    <dbReference type="NCBI Taxonomy" id="2692916"/>
    <lineage>
        <taxon>Bacteria</taxon>
        <taxon>Pseudomonadati</taxon>
        <taxon>Pseudomonadota</taxon>
        <taxon>Alphaproteobacteria</taxon>
        <taxon>Rhodobacterales</taxon>
        <taxon>Paracoccaceae</taxon>
        <taxon>Oceanomicrobium</taxon>
    </lineage>
</organism>
<dbReference type="PROSITE" id="PS51257">
    <property type="entry name" value="PROKAR_LIPOPROTEIN"/>
    <property type="match status" value="1"/>
</dbReference>
<dbReference type="EMBL" id="WUWG01000003">
    <property type="protein sequence ID" value="MXU66003.1"/>
    <property type="molecule type" value="Genomic_DNA"/>
</dbReference>
<reference evidence="2 3" key="1">
    <citation type="submission" date="2019-12" db="EMBL/GenBank/DDBJ databases">
        <title>Strain KN286 was isolated from seawater, which was collected from Caroline Seamount in the tropical western Pacific.</title>
        <authorList>
            <person name="Wang Q."/>
        </authorList>
    </citation>
    <scope>NUCLEOTIDE SEQUENCE [LARGE SCALE GENOMIC DNA]</scope>
    <source>
        <strain evidence="2 3">KN286</strain>
    </source>
</reference>
<name>A0A6B0TYC4_9RHOB</name>
<dbReference type="AlphaFoldDB" id="A0A6B0TYC4"/>
<keyword evidence="1" id="KW-0732">Signal</keyword>
<dbReference type="RefSeq" id="WP_160855000.1">
    <property type="nucleotide sequence ID" value="NZ_WUWG01000003.1"/>
</dbReference>
<proteinExistence type="predicted"/>
<sequence>MTARILTLLLLLGLAACGRPDLTASRDVRPAFDLVDYFEGQTWAWGQFQDRLGRIRARFQVRIDGDWDGRTLTLDETFLYDDGSTEKRIWRLQRAPDGRWVGQADGVVGGATGEVSGNTFNWVYTIDLPVGDGETLRVGFDDWLWLQPSGGLINRAYVSRFGVTVGEVLIFFAKDNSTDEMRRAFANAGL</sequence>
<evidence type="ECO:0000313" key="2">
    <source>
        <dbReference type="EMBL" id="MXU66003.1"/>
    </source>
</evidence>
<dbReference type="Proteomes" id="UP000436016">
    <property type="component" value="Unassembled WGS sequence"/>
</dbReference>